<keyword evidence="2" id="KW-1185">Reference proteome</keyword>
<evidence type="ECO:0000313" key="1">
    <source>
        <dbReference type="EMBL" id="CAJ0598383.1"/>
    </source>
</evidence>
<accession>A0AA36M509</accession>
<comment type="caution">
    <text evidence="1">The sequence shown here is derived from an EMBL/GenBank/DDBJ whole genome shotgun (WGS) entry which is preliminary data.</text>
</comment>
<dbReference type="EMBL" id="CATQJL010000223">
    <property type="protein sequence ID" value="CAJ0598383.1"/>
    <property type="molecule type" value="Genomic_DNA"/>
</dbReference>
<dbReference type="AlphaFoldDB" id="A0AA36M509"/>
<gene>
    <name evidence="1" type="ORF">CYNAS_LOCUS10366</name>
</gene>
<organism evidence="1 2">
    <name type="scientific">Cylicocyclus nassatus</name>
    <name type="common">Nematode worm</name>
    <dbReference type="NCBI Taxonomy" id="53992"/>
    <lineage>
        <taxon>Eukaryota</taxon>
        <taxon>Metazoa</taxon>
        <taxon>Ecdysozoa</taxon>
        <taxon>Nematoda</taxon>
        <taxon>Chromadorea</taxon>
        <taxon>Rhabditida</taxon>
        <taxon>Rhabditina</taxon>
        <taxon>Rhabditomorpha</taxon>
        <taxon>Strongyloidea</taxon>
        <taxon>Strongylidae</taxon>
        <taxon>Cylicocyclus</taxon>
    </lineage>
</organism>
<proteinExistence type="predicted"/>
<reference evidence="1" key="1">
    <citation type="submission" date="2023-07" db="EMBL/GenBank/DDBJ databases">
        <authorList>
            <consortium name="CYATHOMIX"/>
        </authorList>
    </citation>
    <scope>NUCLEOTIDE SEQUENCE</scope>
    <source>
        <strain evidence="1">N/A</strain>
    </source>
</reference>
<dbReference type="Proteomes" id="UP001176961">
    <property type="component" value="Unassembled WGS sequence"/>
</dbReference>
<evidence type="ECO:0000313" key="2">
    <source>
        <dbReference type="Proteomes" id="UP001176961"/>
    </source>
</evidence>
<sequence>MVDELSLRASTPEDWSELELEFEDANDFFENDTGDVEQKQEEVPQKENLQKPTVEQCTLDYGRELERQIDKIQQEPRPPFETVKHLQERLERENELYRKQFAWQMENMIRFTTNAQ</sequence>
<name>A0AA36M509_CYLNA</name>
<protein>
    <submittedName>
        <fullName evidence="1">Uncharacterized protein</fullName>
    </submittedName>
</protein>